<dbReference type="STRING" id="13370.A0A448YS94"/>
<dbReference type="Gene3D" id="1.20.80.10">
    <property type="match status" value="1"/>
</dbReference>
<accession>A0A448YS94</accession>
<dbReference type="InterPro" id="IPR014352">
    <property type="entry name" value="FERM/acyl-CoA-bd_prot_sf"/>
</dbReference>
<keyword evidence="2" id="KW-0446">Lipid-binding</keyword>
<dbReference type="AlphaFoldDB" id="A0A448YS94"/>
<evidence type="ECO:0000313" key="4">
    <source>
        <dbReference type="EMBL" id="VEU23784.1"/>
    </source>
</evidence>
<dbReference type="Pfam" id="PF00887">
    <property type="entry name" value="ACBP"/>
    <property type="match status" value="1"/>
</dbReference>
<dbReference type="GO" id="GO:0000062">
    <property type="term" value="F:fatty-acyl-CoA binding"/>
    <property type="evidence" value="ECO:0007669"/>
    <property type="project" value="InterPro"/>
</dbReference>
<dbReference type="InterPro" id="IPR035984">
    <property type="entry name" value="Acyl-CoA-binding_sf"/>
</dbReference>
<proteinExistence type="inferred from homology"/>
<dbReference type="FunCoup" id="A0A448YS94">
    <property type="interactions" value="411"/>
</dbReference>
<dbReference type="FunFam" id="1.20.80.10:FF:000010">
    <property type="entry name" value="Acyl-CoA-binding domain-containing protein 5"/>
    <property type="match status" value="1"/>
</dbReference>
<keyword evidence="5" id="KW-1185">Reference proteome</keyword>
<dbReference type="PANTHER" id="PTHR23310">
    <property type="entry name" value="ACYL-COA-BINDING PROTEIN, ACBP"/>
    <property type="match status" value="1"/>
</dbReference>
<dbReference type="SUPFAM" id="SSF47027">
    <property type="entry name" value="Acyl-CoA binding protein"/>
    <property type="match status" value="1"/>
</dbReference>
<dbReference type="EMBL" id="CAACVR010000056">
    <property type="protein sequence ID" value="VEU23784.1"/>
    <property type="molecule type" value="Genomic_DNA"/>
</dbReference>
<dbReference type="InterPro" id="IPR000582">
    <property type="entry name" value="Acyl-CoA-binding_protein"/>
</dbReference>
<evidence type="ECO:0000256" key="1">
    <source>
        <dbReference type="ARBA" id="ARBA00005567"/>
    </source>
</evidence>
<organism evidence="4 5">
    <name type="scientific">Brettanomyces naardenensis</name>
    <name type="common">Yeast</name>
    <dbReference type="NCBI Taxonomy" id="13370"/>
    <lineage>
        <taxon>Eukaryota</taxon>
        <taxon>Fungi</taxon>
        <taxon>Dikarya</taxon>
        <taxon>Ascomycota</taxon>
        <taxon>Saccharomycotina</taxon>
        <taxon>Pichiomycetes</taxon>
        <taxon>Pichiales</taxon>
        <taxon>Pichiaceae</taxon>
        <taxon>Brettanomyces</taxon>
    </lineage>
</organism>
<evidence type="ECO:0000259" key="3">
    <source>
        <dbReference type="PROSITE" id="PS51228"/>
    </source>
</evidence>
<evidence type="ECO:0000313" key="5">
    <source>
        <dbReference type="Proteomes" id="UP000290900"/>
    </source>
</evidence>
<protein>
    <submittedName>
        <fullName evidence="4">DEKNAAC105013</fullName>
    </submittedName>
</protein>
<evidence type="ECO:0000256" key="2">
    <source>
        <dbReference type="ARBA" id="ARBA00023121"/>
    </source>
</evidence>
<dbReference type="Proteomes" id="UP000290900">
    <property type="component" value="Unassembled WGS sequence"/>
</dbReference>
<sequence>MVSELFTQKADAVSHMKKRPNDDELLELYGLYKQATIGDNTTERPGLFDFKKKYKWDAWDKLKGLSQEEAEQKYIELADELIAKYDN</sequence>
<gene>
    <name evidence="4" type="ORF">BRENAR_LOCUS4513</name>
</gene>
<dbReference type="PANTHER" id="PTHR23310:SF62">
    <property type="entry name" value="ACYL-COA BINDING PROTEIN 1, ISOFORM A"/>
    <property type="match status" value="1"/>
</dbReference>
<dbReference type="InParanoid" id="A0A448YS94"/>
<name>A0A448YS94_BRENA</name>
<dbReference type="PROSITE" id="PS51228">
    <property type="entry name" value="ACB_2"/>
    <property type="match status" value="1"/>
</dbReference>
<dbReference type="OrthoDB" id="346910at2759"/>
<reference evidence="4 5" key="1">
    <citation type="submission" date="2018-12" db="EMBL/GenBank/DDBJ databases">
        <authorList>
            <person name="Tiukova I."/>
            <person name="Dainat J."/>
        </authorList>
    </citation>
    <scope>NUCLEOTIDE SEQUENCE [LARGE SCALE GENOMIC DNA]</scope>
</reference>
<feature type="domain" description="ACB" evidence="3">
    <location>
        <begin position="2"/>
        <end position="87"/>
    </location>
</feature>
<comment type="similarity">
    <text evidence="1">Belongs to the ACBP family.</text>
</comment>
<dbReference type="PRINTS" id="PR00689">
    <property type="entry name" value="ACOABINDINGP"/>
</dbReference>
<dbReference type="GO" id="GO:0006631">
    <property type="term" value="P:fatty acid metabolic process"/>
    <property type="evidence" value="ECO:0007669"/>
    <property type="project" value="TreeGrafter"/>
</dbReference>